<dbReference type="Pfam" id="PF01035">
    <property type="entry name" value="DNA_binding_1"/>
    <property type="match status" value="1"/>
</dbReference>
<name>A0AA96VD96_9EURY</name>
<dbReference type="GeneID" id="89229248"/>
<dbReference type="PANTHER" id="PTHR42942:SF1">
    <property type="entry name" value="ALKYLTRANSFERASE-LIKE PROTEIN 1"/>
    <property type="match status" value="1"/>
</dbReference>
<evidence type="ECO:0000313" key="4">
    <source>
        <dbReference type="Proteomes" id="UP001303587"/>
    </source>
</evidence>
<evidence type="ECO:0000259" key="2">
    <source>
        <dbReference type="Pfam" id="PF01035"/>
    </source>
</evidence>
<evidence type="ECO:0000313" key="3">
    <source>
        <dbReference type="EMBL" id="WNY24602.1"/>
    </source>
</evidence>
<dbReference type="InterPro" id="IPR052520">
    <property type="entry name" value="ATL_DNA_repair"/>
</dbReference>
<accession>A0AA96VD96</accession>
<dbReference type="SUPFAM" id="SSF46767">
    <property type="entry name" value="Methylated DNA-protein cysteine methyltransferase, C-terminal domain"/>
    <property type="match status" value="1"/>
</dbReference>
<dbReference type="InterPro" id="IPR014048">
    <property type="entry name" value="MethylDNA_cys_MeTrfase_DNA-bd"/>
</dbReference>
<reference evidence="3 4" key="1">
    <citation type="submission" date="2023-07" db="EMBL/GenBank/DDBJ databases">
        <title>Closed genoem sequence of Methanosarcinaceae archaeon Ac7.</title>
        <authorList>
            <person name="Poehlein A."/>
            <person name="Protasov E."/>
            <person name="Platt K."/>
            <person name="Reeh H."/>
            <person name="Daniel R."/>
            <person name="Brune A."/>
        </authorList>
    </citation>
    <scope>NUCLEOTIDE SEQUENCE [LARGE SCALE GENOMIC DNA]</scope>
    <source>
        <strain evidence="3 4">Ac7</strain>
    </source>
</reference>
<evidence type="ECO:0000256" key="1">
    <source>
        <dbReference type="ARBA" id="ARBA00022763"/>
    </source>
</evidence>
<dbReference type="InterPro" id="IPR036217">
    <property type="entry name" value="MethylDNA_cys_MeTrfase_DNAb"/>
</dbReference>
<keyword evidence="4" id="KW-1185">Reference proteome</keyword>
<keyword evidence="1" id="KW-0227">DNA damage</keyword>
<dbReference type="Gene3D" id="1.10.10.10">
    <property type="entry name" value="Winged helix-like DNA-binding domain superfamily/Winged helix DNA-binding domain"/>
    <property type="match status" value="1"/>
</dbReference>
<dbReference type="CDD" id="cd06445">
    <property type="entry name" value="ATase"/>
    <property type="match status" value="1"/>
</dbReference>
<organism evidence="3 4">
    <name type="scientific">Methanolapillus millepedarum</name>
    <dbReference type="NCBI Taxonomy" id="3028296"/>
    <lineage>
        <taxon>Archaea</taxon>
        <taxon>Methanobacteriati</taxon>
        <taxon>Methanobacteriota</taxon>
        <taxon>Stenosarchaea group</taxon>
        <taxon>Methanomicrobia</taxon>
        <taxon>Methanosarcinales</taxon>
        <taxon>Methanosarcinaceae</taxon>
        <taxon>Methanolapillus</taxon>
    </lineage>
</organism>
<dbReference type="PANTHER" id="PTHR42942">
    <property type="entry name" value="6-O-METHYLGUANINE DNA METHYLTRANSFERASE"/>
    <property type="match status" value="1"/>
</dbReference>
<dbReference type="GO" id="GO:0006281">
    <property type="term" value="P:DNA repair"/>
    <property type="evidence" value="ECO:0007669"/>
    <property type="project" value="InterPro"/>
</dbReference>
<proteinExistence type="predicted"/>
<dbReference type="RefSeq" id="WP_338102683.1">
    <property type="nucleotide sequence ID" value="NZ_CP131060.1"/>
</dbReference>
<feature type="domain" description="Methylated-DNA-[protein]-cysteine S-methyltransferase DNA binding" evidence="2">
    <location>
        <begin position="4"/>
        <end position="80"/>
    </location>
</feature>
<dbReference type="Proteomes" id="UP001303587">
    <property type="component" value="Chromosome"/>
</dbReference>
<dbReference type="AlphaFoldDB" id="A0AA96VD96"/>
<dbReference type="NCBIfam" id="TIGR00589">
    <property type="entry name" value="ogt"/>
    <property type="match status" value="1"/>
</dbReference>
<dbReference type="GO" id="GO:0003824">
    <property type="term" value="F:catalytic activity"/>
    <property type="evidence" value="ECO:0007669"/>
    <property type="project" value="InterPro"/>
</dbReference>
<sequence>MNSFFQQVYDLVAQIPSGKVVSYGQVAQMLGHSRAARQVGWAMRCCPENLPWQRVVMADGSIAGGDFADMRRFLLQNENVTFLPDGRVDMAACRWSGDSGADIE</sequence>
<gene>
    <name evidence="3" type="primary">atl</name>
    <name evidence="3" type="ORF">MsAc7_01240</name>
</gene>
<dbReference type="EMBL" id="CP131060">
    <property type="protein sequence ID" value="WNY24602.1"/>
    <property type="molecule type" value="Genomic_DNA"/>
</dbReference>
<dbReference type="InterPro" id="IPR036388">
    <property type="entry name" value="WH-like_DNA-bd_sf"/>
</dbReference>
<protein>
    <submittedName>
        <fullName evidence="3">DNA base-flipping protein</fullName>
    </submittedName>
</protein>